<accession>A0A7C2BKM4</accession>
<reference evidence="1" key="1">
    <citation type="journal article" date="2020" name="mSystems">
        <title>Genome- and Community-Level Interaction Insights into Carbon Utilization and Element Cycling Functions of Hydrothermarchaeota in Hydrothermal Sediment.</title>
        <authorList>
            <person name="Zhou Z."/>
            <person name="Liu Y."/>
            <person name="Xu W."/>
            <person name="Pan J."/>
            <person name="Luo Z.H."/>
            <person name="Li M."/>
        </authorList>
    </citation>
    <scope>NUCLEOTIDE SEQUENCE [LARGE SCALE GENOMIC DNA]</scope>
    <source>
        <strain evidence="1">SpSt-23</strain>
    </source>
</reference>
<protein>
    <recommendedName>
        <fullName evidence="2">Polymerase nucleotidyl transferase domain-containing protein</fullName>
    </recommendedName>
</protein>
<gene>
    <name evidence="1" type="ORF">ENP55_04460</name>
</gene>
<dbReference type="AlphaFoldDB" id="A0A7C2BKM4"/>
<name>A0A7C2BKM4_9CREN</name>
<comment type="caution">
    <text evidence="1">The sequence shown here is derived from an EMBL/GenBank/DDBJ whole genome shotgun (WGS) entry which is preliminary data.</text>
</comment>
<evidence type="ECO:0000313" key="1">
    <source>
        <dbReference type="EMBL" id="HEF87532.1"/>
    </source>
</evidence>
<evidence type="ECO:0008006" key="2">
    <source>
        <dbReference type="Google" id="ProtNLM"/>
    </source>
</evidence>
<proteinExistence type="predicted"/>
<sequence length="280" mass="32465">MLRLLEGEILFYMGLGWVVKGYQHPEDAIVAYPRYDLVNSGKLRHHELKWLGEFTKYWDCVKRNVPLIPVDKVFKPLVRVNKDLTYLLSTFTDLIGVKKEEVEISGSSILSMGNPRDVDVIVYNSTFETKTMLEELLNKGVLRKASEYIIVNEYLEKHSSRMTLENYLKLKRDTILHFTLGQTHLNVKLVALSKGYSHCVDKVEDYTSYNGFFKVLERITAPLIPARYIVRVNGEIMEMESLREVYSELKPGEYYLVEGIIEERRRGRVLVPDHGVVISK</sequence>
<dbReference type="EMBL" id="DSJT01000023">
    <property type="protein sequence ID" value="HEF87532.1"/>
    <property type="molecule type" value="Genomic_DNA"/>
</dbReference>
<organism evidence="1">
    <name type="scientific">Thermosphaera aggregans</name>
    <dbReference type="NCBI Taxonomy" id="54254"/>
    <lineage>
        <taxon>Archaea</taxon>
        <taxon>Thermoproteota</taxon>
        <taxon>Thermoprotei</taxon>
        <taxon>Desulfurococcales</taxon>
        <taxon>Desulfurococcaceae</taxon>
        <taxon>Thermosphaera</taxon>
    </lineage>
</organism>